<organism evidence="2">
    <name type="scientific">Spironucleus salmonicida</name>
    <dbReference type="NCBI Taxonomy" id="348837"/>
    <lineage>
        <taxon>Eukaryota</taxon>
        <taxon>Metamonada</taxon>
        <taxon>Diplomonadida</taxon>
        <taxon>Hexamitidae</taxon>
        <taxon>Hexamitinae</taxon>
        <taxon>Spironucleus</taxon>
    </lineage>
</organism>
<feature type="coiled-coil region" evidence="1">
    <location>
        <begin position="679"/>
        <end position="766"/>
    </location>
</feature>
<evidence type="ECO:0008006" key="5">
    <source>
        <dbReference type="Google" id="ProtNLM"/>
    </source>
</evidence>
<dbReference type="VEuPathDB" id="GiardiaDB:SS50377_21256"/>
<reference evidence="2 3" key="1">
    <citation type="journal article" date="2014" name="PLoS Genet.">
        <title>The Genome of Spironucleus salmonicida Highlights a Fish Pathogen Adapted to Fluctuating Environments.</title>
        <authorList>
            <person name="Xu F."/>
            <person name="Jerlstrom-Hultqvist J."/>
            <person name="Einarsson E."/>
            <person name="Astvaldsson A."/>
            <person name="Svard S.G."/>
            <person name="Andersson J.O."/>
        </authorList>
    </citation>
    <scope>NUCLEOTIDE SEQUENCE</scope>
    <source>
        <strain evidence="3">ATCC 50377</strain>
    </source>
</reference>
<dbReference type="EMBL" id="AUWU02000001">
    <property type="protein sequence ID" value="KAH0577902.1"/>
    <property type="molecule type" value="Genomic_DNA"/>
</dbReference>
<reference evidence="3" key="2">
    <citation type="submission" date="2020-12" db="EMBL/GenBank/DDBJ databases">
        <title>New Spironucleus salmonicida genome in near-complete chromosomes.</title>
        <authorList>
            <person name="Xu F."/>
            <person name="Kurt Z."/>
            <person name="Jimenez-Gonzalez A."/>
            <person name="Astvaldsson A."/>
            <person name="Andersson J.O."/>
            <person name="Svard S.G."/>
        </authorList>
    </citation>
    <scope>NUCLEOTIDE SEQUENCE</scope>
    <source>
        <strain evidence="3">ATCC 50377</strain>
    </source>
</reference>
<feature type="coiled-coil region" evidence="1">
    <location>
        <begin position="104"/>
        <end position="211"/>
    </location>
</feature>
<evidence type="ECO:0000313" key="2">
    <source>
        <dbReference type="EMBL" id="EST44027.1"/>
    </source>
</evidence>
<sequence>MKNLEYGIILQYLQNQNFPNSQKSFYQEVKQQGGLNVSDFLQQAQQIPTIDPNAAITAFEQILKGIYELDNEKDEILRKNSSLSADIIGLRRTCQNLEKSQQMSQELQGTLQLSKQTITELQEQHQNSQQQNQLLQQQVKQLAQTVQEIQTKFNEQQNIIKTFSSKDQNYQMLNQENLLKLEAQSQQLINFQQKNSQLVQKLQEMKEAIKERDIYIDQIQIEQADNVANMKQFEQQSNLKITKFEEANTKYNNIINNLQEQIEQLNVDNNIMSQQYHSSKIKIENMQNTIDQAQQLQNQVLHLNNQLIQQKDQNNNLETQIQLFKTEQIANQQTTMEHGNQLLQINDLSCQLQDTQQHYIQLQQENSQLKNELLQAQQKTERTQENSQKELDQQQLLYMQLQQQFQVKSQSFNTKLDELYQSNDTKLRDQLSQICSLTEQVTSFSSQKIKLEAQIISFTQLKVDSDLKIENSKIVINQFQLQIQDLESKVQDQIDANMKLDNQITLCKKNNENLQKEVDYFKTKSINLEKETQDIQNQLMEFKNLQNQLKRVKQELDIKENDNKSSQQHIDDLFSKNSDLSTQIFQVKMKDQDNMIKIQDLELQLQQFRQQANNITSNKEVIDFEEYQLCKNKNSKQKQQIDDLLDQIAKYQVIEVQFNSFKTQQQTYLDQRDKNFKHSDNLHQQVQQLENINQKLQNEIELLTSKQQQYEANQHVQQQLQQQAEDTFMAVKQQFQDSLQFIQNENNSLKAQILELQNQKLYLEDQLQYCSDQKELSNTKLSLDYNALNNDTPKMNLQASQGNMLVTEQKVFTSYKRTPINSVKTQCVTQCTQTSLNYQSIDEYCSVIQNQEKDIIKIRQQLQQKLDQEFIFNEQINALVSQKQELESFCQSLNTQTELNKQNSQINQSNISQEQASKQKIIVDLQQQIVILQEKLDTQRELEENLDLYNQCLQQKEIESNTFIDEYKKIQAQLVSATNYQCLDILTAQDIVTDLSQVAVQIFQLTQDNQQVYSLVNQILNSNQISEQDIVNGLVTLQQFIQSDQIQLQTLTKQVDEQQIELTSQLLTIQHASSQNLQLKNDNSILQNDAQAFATIQVENQKLLLENEQLQEIKQLYIELEQNTLGYKTLQEQNSSYAQKLADLADALSLRDCLKEQIFELQKELTSTQQNNNKLQQQLHIQLQQITSYEEKLVNLNTTEGKMKSALDENKQLIDKQTEQTHILNQQFVTLNDLKIKLEQGEQEMKTYNNQILKLPQLEQQLQQIQIQYNELQVKYTQANQVNQELSVQLQNLNSQVQIKQQENSIIMSSKINHNSNIQQLQSKINELQQQVQEQEQTNDFLKVQIRKNSVEFEKVVQHLITQKDNLTTELRQSQQQSVLMTNGSQQLQELDLTKLMK</sequence>
<keyword evidence="1" id="KW-0175">Coiled coil</keyword>
<keyword evidence="4" id="KW-1185">Reference proteome</keyword>
<feature type="coiled-coil region" evidence="1">
    <location>
        <begin position="922"/>
        <end position="959"/>
    </location>
</feature>
<evidence type="ECO:0000313" key="3">
    <source>
        <dbReference type="EMBL" id="KAH0577902.1"/>
    </source>
</evidence>
<feature type="coiled-coil region" evidence="1">
    <location>
        <begin position="241"/>
        <end position="404"/>
    </location>
</feature>
<dbReference type="InterPro" id="IPR006594">
    <property type="entry name" value="LisH"/>
</dbReference>
<feature type="coiled-coil region" evidence="1">
    <location>
        <begin position="1103"/>
        <end position="1377"/>
    </location>
</feature>
<feature type="coiled-coil region" evidence="1">
    <location>
        <begin position="469"/>
        <end position="569"/>
    </location>
</feature>
<dbReference type="EMBL" id="KI546130">
    <property type="protein sequence ID" value="EST44027.1"/>
    <property type="molecule type" value="Genomic_DNA"/>
</dbReference>
<gene>
    <name evidence="2" type="ORF">SS50377_16336</name>
    <name evidence="3" type="ORF">SS50377_21256</name>
</gene>
<feature type="coiled-coil region" evidence="1">
    <location>
        <begin position="598"/>
        <end position="647"/>
    </location>
</feature>
<name>V6LHJ5_9EUKA</name>
<accession>V6LHJ5</accession>
<proteinExistence type="predicted"/>
<evidence type="ECO:0000313" key="4">
    <source>
        <dbReference type="Proteomes" id="UP000018208"/>
    </source>
</evidence>
<protein>
    <recommendedName>
        <fullName evidence="5">LisH domain-containing protein</fullName>
    </recommendedName>
</protein>
<dbReference type="PROSITE" id="PS50896">
    <property type="entry name" value="LISH"/>
    <property type="match status" value="1"/>
</dbReference>
<evidence type="ECO:0000256" key="1">
    <source>
        <dbReference type="SAM" id="Coils"/>
    </source>
</evidence>
<dbReference type="Proteomes" id="UP000018208">
    <property type="component" value="Unassembled WGS sequence"/>
</dbReference>